<feature type="region of interest" description="Disordered" evidence="1">
    <location>
        <begin position="206"/>
        <end position="230"/>
    </location>
</feature>
<feature type="compositionally biased region" description="Low complexity" evidence="1">
    <location>
        <begin position="47"/>
        <end position="64"/>
    </location>
</feature>
<evidence type="ECO:0000256" key="1">
    <source>
        <dbReference type="SAM" id="MobiDB-lite"/>
    </source>
</evidence>
<dbReference type="AlphaFoldDB" id="A0AA38PSE8"/>
<organism evidence="2 3">
    <name type="scientific">Lentinula detonsa</name>
    <dbReference type="NCBI Taxonomy" id="2804962"/>
    <lineage>
        <taxon>Eukaryota</taxon>
        <taxon>Fungi</taxon>
        <taxon>Dikarya</taxon>
        <taxon>Basidiomycota</taxon>
        <taxon>Agaricomycotina</taxon>
        <taxon>Agaricomycetes</taxon>
        <taxon>Agaricomycetidae</taxon>
        <taxon>Agaricales</taxon>
        <taxon>Marasmiineae</taxon>
        <taxon>Omphalotaceae</taxon>
        <taxon>Lentinula</taxon>
    </lineage>
</organism>
<accession>A0AA38PSE8</accession>
<protein>
    <submittedName>
        <fullName evidence="2">Uncharacterized protein</fullName>
    </submittedName>
</protein>
<dbReference type="Proteomes" id="UP001163850">
    <property type="component" value="Unassembled WGS sequence"/>
</dbReference>
<comment type="caution">
    <text evidence="2">The sequence shown here is derived from an EMBL/GenBank/DDBJ whole genome shotgun (WGS) entry which is preliminary data.</text>
</comment>
<feature type="compositionally biased region" description="Basic and acidic residues" evidence="1">
    <location>
        <begin position="215"/>
        <end position="230"/>
    </location>
</feature>
<proteinExistence type="predicted"/>
<sequence length="300" mass="33235">MCALSVSLPYSVPTSSTDHDSEFPVSTLEQVTASQPRRFHTPEQHATQPPQVQPSHSSSSQTQPVYFHTPATKLKAAVSGAFRSASNLQGRRIIIVDRDVPKMIPEISLQDYLDHVWPSLPQSLDNQTDSILGILEDNATIDVSNDRWVTFPVDPANANREEGEVFQSLTTIFNAVTAAAKQIDSSLEQTFSLIIEGNVAMYSDRGASSRPDGFNTKDQKQTERKEAGDISKAKNKRYSVYDLANPHQFKLRDRQNDEDDGFGKLVYDMEQILAWTLVGALLSGPQLKTALLVSSVAQHY</sequence>
<name>A0AA38PSE8_9AGAR</name>
<evidence type="ECO:0000313" key="3">
    <source>
        <dbReference type="Proteomes" id="UP001163850"/>
    </source>
</evidence>
<evidence type="ECO:0000313" key="2">
    <source>
        <dbReference type="EMBL" id="KAJ3980884.1"/>
    </source>
</evidence>
<feature type="region of interest" description="Disordered" evidence="1">
    <location>
        <begin position="11"/>
        <end position="64"/>
    </location>
</feature>
<gene>
    <name evidence="2" type="ORF">F5890DRAFT_1588517</name>
</gene>
<dbReference type="EMBL" id="MU802150">
    <property type="protein sequence ID" value="KAJ3980884.1"/>
    <property type="molecule type" value="Genomic_DNA"/>
</dbReference>
<reference evidence="2" key="1">
    <citation type="submission" date="2022-08" db="EMBL/GenBank/DDBJ databases">
        <authorList>
            <consortium name="DOE Joint Genome Institute"/>
            <person name="Min B."/>
            <person name="Riley R."/>
            <person name="Sierra-Patev S."/>
            <person name="Naranjo-Ortiz M."/>
            <person name="Looney B."/>
            <person name="Konkel Z."/>
            <person name="Slot J.C."/>
            <person name="Sakamoto Y."/>
            <person name="Steenwyk J.L."/>
            <person name="Rokas A."/>
            <person name="Carro J."/>
            <person name="Camarero S."/>
            <person name="Ferreira P."/>
            <person name="Molpeceres G."/>
            <person name="Ruiz-Duenas F.J."/>
            <person name="Serrano A."/>
            <person name="Henrissat B."/>
            <person name="Drula E."/>
            <person name="Hughes K.W."/>
            <person name="Mata J.L."/>
            <person name="Ishikawa N.K."/>
            <person name="Vargas-Isla R."/>
            <person name="Ushijima S."/>
            <person name="Smith C.A."/>
            <person name="Ahrendt S."/>
            <person name="Andreopoulos W."/>
            <person name="He G."/>
            <person name="Labutti K."/>
            <person name="Lipzen A."/>
            <person name="Ng V."/>
            <person name="Sandor L."/>
            <person name="Barry K."/>
            <person name="Martinez A.T."/>
            <person name="Xiao Y."/>
            <person name="Gibbons J.G."/>
            <person name="Terashima K."/>
            <person name="Hibbett D.S."/>
            <person name="Grigoriev I.V."/>
        </authorList>
    </citation>
    <scope>NUCLEOTIDE SEQUENCE</scope>
    <source>
        <strain evidence="2">TFB7829</strain>
    </source>
</reference>